<feature type="transmembrane region" description="Helical" evidence="1">
    <location>
        <begin position="375"/>
        <end position="397"/>
    </location>
</feature>
<feature type="transmembrane region" description="Helical" evidence="1">
    <location>
        <begin position="324"/>
        <end position="346"/>
    </location>
</feature>
<feature type="transmembrane region" description="Helical" evidence="1">
    <location>
        <begin position="426"/>
        <end position="443"/>
    </location>
</feature>
<keyword evidence="1" id="KW-0472">Membrane</keyword>
<reference evidence="2" key="1">
    <citation type="submission" date="2022-04" db="EMBL/GenBank/DDBJ databases">
        <authorList>
            <person name="Xu L."/>
            <person name="Lv Z."/>
        </authorList>
    </citation>
    <scope>NUCLEOTIDE SEQUENCE</scope>
    <source>
        <strain evidence="2">LV_2022a</strain>
    </source>
</reference>
<protein>
    <submittedName>
        <fullName evidence="2">Uncharacterized protein</fullName>
    </submittedName>
</protein>
<feature type="transmembrane region" description="Helical" evidence="1">
    <location>
        <begin position="89"/>
        <end position="112"/>
    </location>
</feature>
<keyword evidence="3" id="KW-1185">Reference proteome</keyword>
<evidence type="ECO:0000313" key="3">
    <source>
        <dbReference type="Proteomes" id="UP001292079"/>
    </source>
</evidence>
<feature type="transmembrane region" description="Helical" evidence="1">
    <location>
        <begin position="119"/>
        <end position="144"/>
    </location>
</feature>
<evidence type="ECO:0000313" key="2">
    <source>
        <dbReference type="EMBL" id="KAK4474138.1"/>
    </source>
</evidence>
<keyword evidence="1" id="KW-1133">Transmembrane helix</keyword>
<feature type="transmembrane region" description="Helical" evidence="1">
    <location>
        <begin position="449"/>
        <end position="470"/>
    </location>
</feature>
<reference evidence="2" key="2">
    <citation type="journal article" date="2023" name="Infect Dis Poverty">
        <title>Chromosome-scale genome of the human blood fluke Schistosoma mekongi and its implications for public health.</title>
        <authorList>
            <person name="Zhou M."/>
            <person name="Xu L."/>
            <person name="Xu D."/>
            <person name="Chen W."/>
            <person name="Khan J."/>
            <person name="Hu Y."/>
            <person name="Huang H."/>
            <person name="Wei H."/>
            <person name="Zhang Y."/>
            <person name="Chusongsang P."/>
            <person name="Tanasarnprasert K."/>
            <person name="Hu X."/>
            <person name="Limpanont Y."/>
            <person name="Lv Z."/>
        </authorList>
    </citation>
    <scope>NUCLEOTIDE SEQUENCE</scope>
    <source>
        <strain evidence="2">LV_2022a</strain>
    </source>
</reference>
<proteinExistence type="predicted"/>
<gene>
    <name evidence="2" type="ORF">MN116_003441</name>
</gene>
<accession>A0AAE1ZHK8</accession>
<comment type="caution">
    <text evidence="2">The sequence shown here is derived from an EMBL/GenBank/DDBJ whole genome shotgun (WGS) entry which is preliminary data.</text>
</comment>
<sequence>METLIHDSFNFIGFPRSVSEVIYDCVDYNQRLIRLNYTKLTNITDYDVNNGIPEDNVMIHGDVLKINYLNETYSRLINSNCPILRSQSAVAHVSMAVASVTMFAHFIMITFVNKGLRRLYGIYLSLIILFNSLHSGILFLSAYMPTTISLNLTGKEITYHIRENMFFTCWFMDMLTHYFILSVYLGIFFGLIERYLYMNQCYKNLSIKPKPWNFNSCHLLWKNRKKPGVSNQKVKSNDWFTDPYSITGASKNDNVRKFHCVMTKPESEIKAVTQLEFNVKHQERKTRFVALKDGYSRQIKYQRNINPRFMSNDISVYKNRMWNFIVLTSVFCLPILPITYGIWASYYLNFSNIWNPAYGIITCGNLGSCIAAHQWLMHIPVGFLCFGTIFLIILISIKTDTNCLIQNQFSSQTLDDKARFRMLSKIAISHTFIWIIAFISNYICRATVWQFYGIFTALQSLYIIVSFTFSRPFLEVLFKRDDSLGRLKLDNLAMQLPLGVFLSHRSISMSSNVGNSKSPLIK</sequence>
<organism evidence="2 3">
    <name type="scientific">Schistosoma mekongi</name>
    <name type="common">Parasitic worm</name>
    <dbReference type="NCBI Taxonomy" id="38744"/>
    <lineage>
        <taxon>Eukaryota</taxon>
        <taxon>Metazoa</taxon>
        <taxon>Spiralia</taxon>
        <taxon>Lophotrochozoa</taxon>
        <taxon>Platyhelminthes</taxon>
        <taxon>Trematoda</taxon>
        <taxon>Digenea</taxon>
        <taxon>Strigeidida</taxon>
        <taxon>Schistosomatoidea</taxon>
        <taxon>Schistosomatidae</taxon>
        <taxon>Schistosoma</taxon>
    </lineage>
</organism>
<dbReference type="Proteomes" id="UP001292079">
    <property type="component" value="Unassembled WGS sequence"/>
</dbReference>
<keyword evidence="1" id="KW-0812">Transmembrane</keyword>
<feature type="transmembrane region" description="Helical" evidence="1">
    <location>
        <begin position="175"/>
        <end position="197"/>
    </location>
</feature>
<name>A0AAE1ZHK8_SCHME</name>
<dbReference type="AlphaFoldDB" id="A0AAE1ZHK8"/>
<evidence type="ECO:0000256" key="1">
    <source>
        <dbReference type="SAM" id="Phobius"/>
    </source>
</evidence>
<dbReference type="EMBL" id="JALJAT010000002">
    <property type="protein sequence ID" value="KAK4474138.1"/>
    <property type="molecule type" value="Genomic_DNA"/>
</dbReference>